<dbReference type="EMBL" id="CP059572">
    <property type="protein sequence ID" value="QXJ22530.1"/>
    <property type="molecule type" value="Genomic_DNA"/>
</dbReference>
<reference evidence="2" key="1">
    <citation type="submission" date="2020-07" db="EMBL/GenBank/DDBJ databases">
        <authorList>
            <person name="Tarantini F.S."/>
            <person name="Hong K.W."/>
            <person name="Chan K.G."/>
        </authorList>
    </citation>
    <scope>NUCLEOTIDE SEQUENCE</scope>
    <source>
        <strain evidence="2">32-07</strain>
    </source>
</reference>
<dbReference type="InterPro" id="IPR031009">
    <property type="entry name" value="Tcm_partner"/>
</dbReference>
<sequence>MARDWGWWTEQKLDILSDYLAGFSKASIRAKQTVYLDLFAGQAENVSREPSRHTIQGSPKRALAVDPPLSVLRFFELPNNAQKLENSLRAAYPQRDLKVIPGDCNETIDDVLTELTPLNWAPTFAFLDQQSTEVEWPTLVKLARHKRQDKPKTELWLLCASGLIPRGLRIRGNLDPGVVSRTNEMFGTDEWFDALEATQNGILSGPQFEHELTNLMRWRMERVLGYRKTRAFRVMNTNGRDIFEMIFATDHDAGDKIMKWSYEKAQRQQPALRLRAKLSRLQAKEEERGEVGLFDAASLAPDPAPHGYTVVSDDKAPHSPFRGR</sequence>
<evidence type="ECO:0000313" key="3">
    <source>
        <dbReference type="Proteomes" id="UP001049518"/>
    </source>
</evidence>
<organism evidence="2 3">
    <name type="scientific">Actinomadura graeca</name>
    <dbReference type="NCBI Taxonomy" id="2750812"/>
    <lineage>
        <taxon>Bacteria</taxon>
        <taxon>Bacillati</taxon>
        <taxon>Actinomycetota</taxon>
        <taxon>Actinomycetes</taxon>
        <taxon>Streptosporangiales</taxon>
        <taxon>Thermomonosporaceae</taxon>
        <taxon>Actinomadura</taxon>
    </lineage>
</organism>
<accession>A0ABX8QUW5</accession>
<proteinExistence type="predicted"/>
<name>A0ABX8QUW5_9ACTN</name>
<feature type="region of interest" description="Disordered" evidence="1">
    <location>
        <begin position="293"/>
        <end position="324"/>
    </location>
</feature>
<keyword evidence="3" id="KW-1185">Reference proteome</keyword>
<evidence type="ECO:0000256" key="1">
    <source>
        <dbReference type="SAM" id="MobiDB-lite"/>
    </source>
</evidence>
<dbReference type="Proteomes" id="UP001049518">
    <property type="component" value="Chromosome"/>
</dbReference>
<dbReference type="NCBIfam" id="TIGR04474">
    <property type="entry name" value="tcm_partner"/>
    <property type="match status" value="1"/>
</dbReference>
<evidence type="ECO:0000313" key="2">
    <source>
        <dbReference type="EMBL" id="QXJ22530.1"/>
    </source>
</evidence>
<dbReference type="RefSeq" id="WP_231335798.1">
    <property type="nucleotide sequence ID" value="NZ_CP059572.1"/>
</dbReference>
<protein>
    <submittedName>
        <fullName evidence="2">Three-Cys-motif partner protein TcmP</fullName>
    </submittedName>
</protein>
<gene>
    <name evidence="2" type="primary">tcmP</name>
    <name evidence="2" type="ORF">AGRA3207_003546</name>
</gene>